<dbReference type="PANTHER" id="PTHR35498:SF1">
    <property type="entry name" value="LOW PSII ACCUMULATION-LIKE PROTEIN"/>
    <property type="match status" value="1"/>
</dbReference>
<feature type="transmembrane region" description="Helical" evidence="2">
    <location>
        <begin position="579"/>
        <end position="599"/>
    </location>
</feature>
<keyword evidence="2" id="KW-1133">Transmembrane helix</keyword>
<feature type="compositionally biased region" description="Polar residues" evidence="1">
    <location>
        <begin position="284"/>
        <end position="293"/>
    </location>
</feature>
<dbReference type="InterPro" id="IPR021883">
    <property type="entry name" value="LPA1-like"/>
</dbReference>
<name>A0ABD3Q6J9_9STRA</name>
<feature type="region of interest" description="Disordered" evidence="1">
    <location>
        <begin position="261"/>
        <end position="293"/>
    </location>
</feature>
<keyword evidence="4" id="KW-1185">Reference proteome</keyword>
<dbReference type="Pfam" id="PF11998">
    <property type="entry name" value="DUF3493"/>
    <property type="match status" value="1"/>
</dbReference>
<organism evidence="3 4">
    <name type="scientific">Cyclotella atomus</name>
    <dbReference type="NCBI Taxonomy" id="382360"/>
    <lineage>
        <taxon>Eukaryota</taxon>
        <taxon>Sar</taxon>
        <taxon>Stramenopiles</taxon>
        <taxon>Ochrophyta</taxon>
        <taxon>Bacillariophyta</taxon>
        <taxon>Coscinodiscophyceae</taxon>
        <taxon>Thalassiosirophycidae</taxon>
        <taxon>Stephanodiscales</taxon>
        <taxon>Stephanodiscaceae</taxon>
        <taxon>Cyclotella</taxon>
    </lineage>
</organism>
<protein>
    <submittedName>
        <fullName evidence="3">Uncharacterized protein</fullName>
    </submittedName>
</protein>
<evidence type="ECO:0000313" key="4">
    <source>
        <dbReference type="Proteomes" id="UP001530400"/>
    </source>
</evidence>
<proteinExistence type="predicted"/>
<keyword evidence="2" id="KW-0812">Transmembrane</keyword>
<evidence type="ECO:0000256" key="2">
    <source>
        <dbReference type="SAM" id="Phobius"/>
    </source>
</evidence>
<dbReference type="Proteomes" id="UP001530400">
    <property type="component" value="Unassembled WGS sequence"/>
</dbReference>
<evidence type="ECO:0000256" key="1">
    <source>
        <dbReference type="SAM" id="MobiDB-lite"/>
    </source>
</evidence>
<dbReference type="AlphaFoldDB" id="A0ABD3Q6J9"/>
<dbReference type="PANTHER" id="PTHR35498">
    <property type="entry name" value="PROTEIN LOW PSII ACCUMULATION 1, CHLOROPLASTIC"/>
    <property type="match status" value="1"/>
</dbReference>
<accession>A0ABD3Q6J9</accession>
<sequence length="843" mass="93265">MSNLEGTSSSSLETNTQPEHTLDTTAAIPSAPVPDVLLSLAKDDRYISQITKLLSQSIVPITSVFFPSNPRNSSSHHIQRELIEDNGHKFLERIQPELHLLASILVHSAAFVFYTRQFGGAVAENNRGAAVRRSIGMESLNLAFDFERKRPQLVMNSNNLSIEDKFKASVIRAFDYFSMDRWKSLLLLQTIVPYLIQRAGRGGWSKDLGEITSSLFGCCGGGARLGTVENDEVDIRNDDRLRGTARRRLFEEQRRRMMNSVRSDGEYDSAGDVMGNDRNESSTEDTNPTSSAVNNSRFVRRAKIVADLSWEFLRRASLAVSSLSHGAHTLARQAGATTDSNNFDRYTNMLKWLLRLHLALFYWNGMYPTIYHRIVGAKIRDNIIPPSNPNGIPSPNAGVLVANRPTYKPVAILILMQAATALMQTGADALIELVHTIHIAFFRWRRQRSRRLQHHNIMNEQSNVWDAPERELYLDLVEERVPSIASEKDEHLTKQKMNRIKQNKPNAMIHPCGICLNERVHPAASSAFAAPASAVYLTKVRATPLFSAPIDEADLGEKFGGFTTKQRLREEIESPFRKVRLAFFSFSAVSAFVALYFSALAAVKANIGGYSDALPLNEALESCAINAAGAIGFGALAYRELKVGQANLERIAKGGLLARLVVEPADSSSEGATRKTLKEYRRASRVVIAAGGSEYINRLAMSLCSDQLADENNLPEALAGVDIVIVPVLLNEEYKVVDVKSAWRDAQPGPNDRNFDSKRADDVIAFPLGLNMWDEYIDSDIKTAQGQGFDVLNKGVTITVKKNGRILRRATGLPPYGDYIGVMEVADGSKFGMPGDSEKYGGP</sequence>
<feature type="transmembrane region" description="Helical" evidence="2">
    <location>
        <begin position="421"/>
        <end position="442"/>
    </location>
</feature>
<reference evidence="3 4" key="1">
    <citation type="submission" date="2024-10" db="EMBL/GenBank/DDBJ databases">
        <title>Updated reference genomes for cyclostephanoid diatoms.</title>
        <authorList>
            <person name="Roberts W.R."/>
            <person name="Alverson A.J."/>
        </authorList>
    </citation>
    <scope>NUCLEOTIDE SEQUENCE [LARGE SCALE GENOMIC DNA]</scope>
    <source>
        <strain evidence="3 4">AJA010-31</strain>
    </source>
</reference>
<gene>
    <name evidence="3" type="ORF">ACHAWO_003294</name>
</gene>
<dbReference type="EMBL" id="JALLPJ020000317">
    <property type="protein sequence ID" value="KAL3795494.1"/>
    <property type="molecule type" value="Genomic_DNA"/>
</dbReference>
<keyword evidence="2" id="KW-0472">Membrane</keyword>
<comment type="caution">
    <text evidence="3">The sequence shown here is derived from an EMBL/GenBank/DDBJ whole genome shotgun (WGS) entry which is preliminary data.</text>
</comment>
<evidence type="ECO:0000313" key="3">
    <source>
        <dbReference type="EMBL" id="KAL3795494.1"/>
    </source>
</evidence>